<dbReference type="AlphaFoldDB" id="A0A1I7WIJ4"/>
<keyword evidence="1" id="KW-0472">Membrane</keyword>
<protein>
    <submittedName>
        <fullName evidence="3">PHB domain-containing protein</fullName>
    </submittedName>
</protein>
<keyword evidence="2" id="KW-1185">Reference proteome</keyword>
<accession>A0A1I7WIJ4</accession>
<dbReference type="Proteomes" id="UP000095283">
    <property type="component" value="Unplaced"/>
</dbReference>
<evidence type="ECO:0000256" key="1">
    <source>
        <dbReference type="SAM" id="Phobius"/>
    </source>
</evidence>
<organism evidence="2 3">
    <name type="scientific">Heterorhabditis bacteriophora</name>
    <name type="common">Entomopathogenic nematode worm</name>
    <dbReference type="NCBI Taxonomy" id="37862"/>
    <lineage>
        <taxon>Eukaryota</taxon>
        <taxon>Metazoa</taxon>
        <taxon>Ecdysozoa</taxon>
        <taxon>Nematoda</taxon>
        <taxon>Chromadorea</taxon>
        <taxon>Rhabditida</taxon>
        <taxon>Rhabditina</taxon>
        <taxon>Rhabditomorpha</taxon>
        <taxon>Strongyloidea</taxon>
        <taxon>Heterorhabditidae</taxon>
        <taxon>Heterorhabditis</taxon>
    </lineage>
</organism>
<proteinExistence type="predicted"/>
<sequence length="443" mass="50613">MKTHNNGNCLVDIFKEFRCPSLDSNKMQIPVYTIPMSGKPLLFFSLSLNSIIFILTILQIIALFFNAYNLVDLLHKDKIAWLLFYGRLGKPEKVSNAPIRFLNRAKPFMVKSVHLRHNGIIEETGEHFLIFNFPVKLFIINQSGSPLTLRRVSVESFRNGELAGQRSDFIGKVVENYFSTVSVTGSVFMKGLSADTCELANPSFIMVDVYVSLETESIDEKIFHHSFHQKRWRRACTCLDLPAWLVPILCCSLYFAVTCCFDQSHYRHILGVLTKKKFINIYLFIYFQCMVSRGQHVSHMMLKTICGCRSNKVDDKESVPVIDSRDTVLVLISSSVLSRSLLGHVFTALERTDLRSTAINFLKPPKETLQVCSYYTAIKYHKIVLVWHLIAIRYIIQSVTYVTIDESSECVISLTDMILELNLDGYCVDGISTVTYGAFEYNF</sequence>
<keyword evidence="1" id="KW-0812">Transmembrane</keyword>
<keyword evidence="1" id="KW-1133">Transmembrane helix</keyword>
<evidence type="ECO:0000313" key="3">
    <source>
        <dbReference type="WBParaSite" id="Hba_04829"/>
    </source>
</evidence>
<evidence type="ECO:0000313" key="2">
    <source>
        <dbReference type="Proteomes" id="UP000095283"/>
    </source>
</evidence>
<reference evidence="3" key="1">
    <citation type="submission" date="2016-11" db="UniProtKB">
        <authorList>
            <consortium name="WormBaseParasite"/>
        </authorList>
    </citation>
    <scope>IDENTIFICATION</scope>
</reference>
<name>A0A1I7WIJ4_HETBA</name>
<feature type="transmembrane region" description="Helical" evidence="1">
    <location>
        <begin position="41"/>
        <end position="68"/>
    </location>
</feature>
<dbReference type="WBParaSite" id="Hba_04829">
    <property type="protein sequence ID" value="Hba_04829"/>
    <property type="gene ID" value="Hba_04829"/>
</dbReference>